<proteinExistence type="predicted"/>
<dbReference type="InterPro" id="IPR029044">
    <property type="entry name" value="Nucleotide-diphossugar_trans"/>
</dbReference>
<protein>
    <recommendedName>
        <fullName evidence="1">Glycosyltransferase 2-like domain-containing protein</fullName>
    </recommendedName>
</protein>
<reference evidence="2" key="1">
    <citation type="journal article" date="2020" name="Nature">
        <title>Giant virus diversity and host interactions through global metagenomics.</title>
        <authorList>
            <person name="Schulz F."/>
            <person name="Roux S."/>
            <person name="Paez-Espino D."/>
            <person name="Jungbluth S."/>
            <person name="Walsh D.A."/>
            <person name="Denef V.J."/>
            <person name="McMahon K.D."/>
            <person name="Konstantinidis K.T."/>
            <person name="Eloe-Fadrosh E.A."/>
            <person name="Kyrpides N.C."/>
            <person name="Woyke T."/>
        </authorList>
    </citation>
    <scope>NUCLEOTIDE SEQUENCE</scope>
    <source>
        <strain evidence="2">GVMAG-M-3300014204-73</strain>
    </source>
</reference>
<dbReference type="PANTHER" id="PTHR43630">
    <property type="entry name" value="POLY-BETA-1,6-N-ACETYL-D-GLUCOSAMINE SYNTHASE"/>
    <property type="match status" value="1"/>
</dbReference>
<dbReference type="InterPro" id="IPR011990">
    <property type="entry name" value="TPR-like_helical_dom_sf"/>
</dbReference>
<accession>A0A6C0BJX4</accession>
<dbReference type="Gene3D" id="1.25.40.10">
    <property type="entry name" value="Tetratricopeptide repeat domain"/>
    <property type="match status" value="1"/>
</dbReference>
<sequence length="678" mass="79813">MAIPEVKPFLCLNMIVKNESRIIKRLIDTALPIIDSYCICDTGSTDNTIEMIRNYMTEKKIPGEVFELPFRDFGYNRTESLKRAEKWGRYALLLDADMKLEILPDFKKSDIILDMYQIKQKNAALDYYNTRIVRTDKGITCVGVTHEYYNAPPGTSSGQLNTLEIDDVGDGGAKSDKFERDVRLLRKGLLEDPKNVRYRFYLANSYRDLATMIEGRDRELARKYLKRAIKWYHRRIEMGGWDEELFHSCYEIGNIYRKMEKYDRAVYWWSEAYLHRKTRAESLYEIIKYYREKDAVHAELAAHYYDIAKKIPYPKNDVLFVRKAVYDYLLDYECSILAYYQGWPVDHYRYLNMIGKHDNYGNVLSNYQFYVKRLSSLRPVKQLFNDPMTLPGKPDQFRPSTSCLIPYQDGYLMNQRYVNYFIEPNGAYTVKEPITTFNRRFRLDKKLQPIDHFDFDVLPSVVNRYAGIEDVKIFPYQNQIYFFGTEEDLKSKTLGVAGGIYPTTDESHALTSEIYPSPTNSGCEKNWCYFEGQGKLRVMYKWAPMVMGQIIEQVTPSIGHQLNLDVTDHNVPAFFQHLRGSSNGFTYKDEIWFVTHMVEYSAPRKYYHCLVILDHNTLKYKRHSILFKFEDSPIEYCLGLIVEDERLIFGYSKMDRETIVCAYARPEVDRLIFPSITE</sequence>
<dbReference type="SUPFAM" id="SSF53448">
    <property type="entry name" value="Nucleotide-diphospho-sugar transferases"/>
    <property type="match status" value="1"/>
</dbReference>
<dbReference type="Pfam" id="PF00535">
    <property type="entry name" value="Glycos_transf_2"/>
    <property type="match status" value="1"/>
</dbReference>
<dbReference type="PANTHER" id="PTHR43630:SF2">
    <property type="entry name" value="GLYCOSYLTRANSFERASE"/>
    <property type="match status" value="1"/>
</dbReference>
<dbReference type="Gene3D" id="3.90.550.10">
    <property type="entry name" value="Spore Coat Polysaccharide Biosynthesis Protein SpsA, Chain A"/>
    <property type="match status" value="1"/>
</dbReference>
<dbReference type="EMBL" id="MN739178">
    <property type="protein sequence ID" value="QHS92360.1"/>
    <property type="molecule type" value="Genomic_DNA"/>
</dbReference>
<feature type="domain" description="Glycosyltransferase 2-like" evidence="1">
    <location>
        <begin position="14"/>
        <end position="98"/>
    </location>
</feature>
<dbReference type="SUPFAM" id="SSF81901">
    <property type="entry name" value="HCP-like"/>
    <property type="match status" value="1"/>
</dbReference>
<evidence type="ECO:0000259" key="1">
    <source>
        <dbReference type="Pfam" id="PF00535"/>
    </source>
</evidence>
<dbReference type="AlphaFoldDB" id="A0A6C0BJX4"/>
<name>A0A6C0BJX4_9ZZZZ</name>
<evidence type="ECO:0000313" key="2">
    <source>
        <dbReference type="EMBL" id="QHS92360.1"/>
    </source>
</evidence>
<dbReference type="InterPro" id="IPR001173">
    <property type="entry name" value="Glyco_trans_2-like"/>
</dbReference>
<organism evidence="2">
    <name type="scientific">viral metagenome</name>
    <dbReference type="NCBI Taxonomy" id="1070528"/>
    <lineage>
        <taxon>unclassified sequences</taxon>
        <taxon>metagenomes</taxon>
        <taxon>organismal metagenomes</taxon>
    </lineage>
</organism>